<dbReference type="Proteomes" id="UP000745859">
    <property type="component" value="Unassembled WGS sequence"/>
</dbReference>
<keyword evidence="7 8" id="KW-0472">Membrane</keyword>
<feature type="transmembrane region" description="Helical" evidence="8">
    <location>
        <begin position="293"/>
        <end position="312"/>
    </location>
</feature>
<dbReference type="Pfam" id="PF02366">
    <property type="entry name" value="PMT"/>
    <property type="match status" value="1"/>
</dbReference>
<feature type="transmembrane region" description="Helical" evidence="8">
    <location>
        <begin position="109"/>
        <end position="128"/>
    </location>
</feature>
<dbReference type="PANTHER" id="PTHR33908:SF3">
    <property type="entry name" value="UNDECAPRENYL PHOSPHATE-ALPHA-4-AMINO-4-DEOXY-L-ARABINOSE ARABINOSYL TRANSFERASE"/>
    <property type="match status" value="1"/>
</dbReference>
<proteinExistence type="predicted"/>
<dbReference type="InterPro" id="IPR050297">
    <property type="entry name" value="LipidA_mod_glycosyltrf_83"/>
</dbReference>
<gene>
    <name evidence="10" type="ORF">FHR24_002489</name>
</gene>
<keyword evidence="5 8" id="KW-0812">Transmembrane</keyword>
<keyword evidence="3" id="KW-0328">Glycosyltransferase</keyword>
<comment type="caution">
    <text evidence="10">The sequence shown here is derived from an EMBL/GenBank/DDBJ whole genome shotgun (WGS) entry which is preliminary data.</text>
</comment>
<feature type="transmembrane region" description="Helical" evidence="8">
    <location>
        <begin position="12"/>
        <end position="33"/>
    </location>
</feature>
<evidence type="ECO:0000313" key="10">
    <source>
        <dbReference type="EMBL" id="NIJ46011.1"/>
    </source>
</evidence>
<dbReference type="InterPro" id="IPR003342">
    <property type="entry name" value="ArnT-like_N"/>
</dbReference>
<evidence type="ECO:0000256" key="6">
    <source>
        <dbReference type="ARBA" id="ARBA00022989"/>
    </source>
</evidence>
<sequence>MNLLESKYTWLWVFLFAFVFCLFGNWSSIIYILDEAKNSEAAREMLVFGNLFQPTFNREIRTDKPPFHYFCMIIGYKLFGVNAFGARFFSALFGALTILSTYVFTKKHLGSQVAKITLGVLFSSFYFIQEFHLAVPDPYLIFWMSLAFFCYIEFYITQNKKILLLLYTAIGFGTLTKGPIAMVMPGLVAFVHLILYKKLNINILVRLKVFEGVLWVALISIPWFYFAHIYTDGVFTDGFFFKHNLGRFKGKMEGHGGMFLVTIGFVVLGMFPFCLWIFRALISGVKQKTRNIFVFYSALVVIVFVSFFAVSATKLPNYTMPCYPFIAILLGWWLCNVYNYQITVKGRHVEWIILMFIALVLPIGGYIGLSLDASLSAKKWLAIVLGFVPIGVGFAYSCFLKDLLKKSFLFLVATFMLLSMVLFGLIFPVLTKETPVEKYKELVETEVPVVVYKRMDAAFPINFNRTYKVVNSIEDVQLFFKQHPNGVVMTNTRNKKEINQLSIFKELFSQKSLFENHTTRVFGK</sequence>
<evidence type="ECO:0000259" key="9">
    <source>
        <dbReference type="Pfam" id="PF02366"/>
    </source>
</evidence>
<keyword evidence="2" id="KW-1003">Cell membrane</keyword>
<accession>A0ABX0UER0</accession>
<reference evidence="10 11" key="1">
    <citation type="submission" date="2020-03" db="EMBL/GenBank/DDBJ databases">
        <title>Genomic Encyclopedia of Type Strains, Phase IV (KMG-IV): sequencing the most valuable type-strain genomes for metagenomic binning, comparative biology and taxonomic classification.</title>
        <authorList>
            <person name="Goeker M."/>
        </authorList>
    </citation>
    <scope>NUCLEOTIDE SEQUENCE [LARGE SCALE GENOMIC DNA]</scope>
    <source>
        <strain evidence="10 11">DSM 101599</strain>
    </source>
</reference>
<organism evidence="10 11">
    <name type="scientific">Wenyingzhuangia heitensis</name>
    <dbReference type="NCBI Taxonomy" id="1487859"/>
    <lineage>
        <taxon>Bacteria</taxon>
        <taxon>Pseudomonadati</taxon>
        <taxon>Bacteroidota</taxon>
        <taxon>Flavobacteriia</taxon>
        <taxon>Flavobacteriales</taxon>
        <taxon>Flavobacteriaceae</taxon>
        <taxon>Wenyingzhuangia</taxon>
    </lineage>
</organism>
<keyword evidence="4" id="KW-0808">Transferase</keyword>
<evidence type="ECO:0000256" key="5">
    <source>
        <dbReference type="ARBA" id="ARBA00022692"/>
    </source>
</evidence>
<feature type="domain" description="ArnT-like N-terminal" evidence="9">
    <location>
        <begin position="40"/>
        <end position="229"/>
    </location>
</feature>
<dbReference type="EMBL" id="JAASQL010000004">
    <property type="protein sequence ID" value="NIJ46011.1"/>
    <property type="molecule type" value="Genomic_DNA"/>
</dbReference>
<feature type="transmembrane region" description="Helical" evidence="8">
    <location>
        <begin position="407"/>
        <end position="430"/>
    </location>
</feature>
<feature type="transmembrane region" description="Helical" evidence="8">
    <location>
        <begin position="162"/>
        <end position="195"/>
    </location>
</feature>
<feature type="transmembrane region" description="Helical" evidence="8">
    <location>
        <begin position="318"/>
        <end position="339"/>
    </location>
</feature>
<feature type="transmembrane region" description="Helical" evidence="8">
    <location>
        <begin position="140"/>
        <end position="156"/>
    </location>
</feature>
<dbReference type="RefSeq" id="WP_167189251.1">
    <property type="nucleotide sequence ID" value="NZ_JAASQL010000004.1"/>
</dbReference>
<evidence type="ECO:0000256" key="8">
    <source>
        <dbReference type="SAM" id="Phobius"/>
    </source>
</evidence>
<evidence type="ECO:0000256" key="2">
    <source>
        <dbReference type="ARBA" id="ARBA00022475"/>
    </source>
</evidence>
<name>A0ABX0UER0_9FLAO</name>
<protein>
    <submittedName>
        <fullName evidence="10">4-amino-4-deoxy-L-arabinose transferase-like glycosyltransferase</fullName>
    </submittedName>
</protein>
<dbReference type="PANTHER" id="PTHR33908">
    <property type="entry name" value="MANNOSYLTRANSFERASE YKCB-RELATED"/>
    <property type="match status" value="1"/>
</dbReference>
<keyword evidence="11" id="KW-1185">Reference proteome</keyword>
<evidence type="ECO:0000256" key="4">
    <source>
        <dbReference type="ARBA" id="ARBA00022679"/>
    </source>
</evidence>
<feature type="transmembrane region" description="Helical" evidence="8">
    <location>
        <begin position="380"/>
        <end position="400"/>
    </location>
</feature>
<keyword evidence="6 8" id="KW-1133">Transmembrane helix</keyword>
<comment type="subcellular location">
    <subcellularLocation>
        <location evidence="1">Cell membrane</location>
        <topology evidence="1">Multi-pass membrane protein</topology>
    </subcellularLocation>
</comment>
<evidence type="ECO:0000313" key="11">
    <source>
        <dbReference type="Proteomes" id="UP000745859"/>
    </source>
</evidence>
<feature type="transmembrane region" description="Helical" evidence="8">
    <location>
        <begin position="207"/>
        <end position="226"/>
    </location>
</feature>
<evidence type="ECO:0000256" key="3">
    <source>
        <dbReference type="ARBA" id="ARBA00022676"/>
    </source>
</evidence>
<feature type="transmembrane region" description="Helical" evidence="8">
    <location>
        <begin position="351"/>
        <end position="368"/>
    </location>
</feature>
<feature type="transmembrane region" description="Helical" evidence="8">
    <location>
        <begin position="258"/>
        <end position="281"/>
    </location>
</feature>
<evidence type="ECO:0000256" key="7">
    <source>
        <dbReference type="ARBA" id="ARBA00023136"/>
    </source>
</evidence>
<evidence type="ECO:0000256" key="1">
    <source>
        <dbReference type="ARBA" id="ARBA00004651"/>
    </source>
</evidence>